<accession>A0ABP9QEK1</accession>
<dbReference type="Proteomes" id="UP001428817">
    <property type="component" value="Unassembled WGS sequence"/>
</dbReference>
<proteinExistence type="predicted"/>
<comment type="caution">
    <text evidence="1">The sequence shown here is derived from an EMBL/GenBank/DDBJ whole genome shotgun (WGS) entry which is preliminary data.</text>
</comment>
<dbReference type="RefSeq" id="WP_185061415.1">
    <property type="nucleotide sequence ID" value="NZ_BAABJP010000020.1"/>
</dbReference>
<evidence type="ECO:0000313" key="2">
    <source>
        <dbReference type="Proteomes" id="UP001428817"/>
    </source>
</evidence>
<gene>
    <name evidence="1" type="ORF">GCM10023321_43550</name>
</gene>
<organism evidence="1 2">
    <name type="scientific">Pseudonocardia eucalypti</name>
    <dbReference type="NCBI Taxonomy" id="648755"/>
    <lineage>
        <taxon>Bacteria</taxon>
        <taxon>Bacillati</taxon>
        <taxon>Actinomycetota</taxon>
        <taxon>Actinomycetes</taxon>
        <taxon>Pseudonocardiales</taxon>
        <taxon>Pseudonocardiaceae</taxon>
        <taxon>Pseudonocardia</taxon>
    </lineage>
</organism>
<reference evidence="2" key="1">
    <citation type="journal article" date="2019" name="Int. J. Syst. Evol. Microbiol.">
        <title>The Global Catalogue of Microorganisms (GCM) 10K type strain sequencing project: providing services to taxonomists for standard genome sequencing and annotation.</title>
        <authorList>
            <consortium name="The Broad Institute Genomics Platform"/>
            <consortium name="The Broad Institute Genome Sequencing Center for Infectious Disease"/>
            <person name="Wu L."/>
            <person name="Ma J."/>
        </authorList>
    </citation>
    <scope>NUCLEOTIDE SEQUENCE [LARGE SCALE GENOMIC DNA]</scope>
    <source>
        <strain evidence="2">JCM 18303</strain>
    </source>
</reference>
<sequence>MSQVEQGKVSGNEMLARYAAACRRPAAPGRFKVCAENFAFPLLIHWPFIGSLDQLLAGRVARRAPLQM</sequence>
<keyword evidence="2" id="KW-1185">Reference proteome</keyword>
<evidence type="ECO:0000313" key="1">
    <source>
        <dbReference type="EMBL" id="GAA5160572.1"/>
    </source>
</evidence>
<name>A0ABP9QEK1_9PSEU</name>
<protein>
    <submittedName>
        <fullName evidence="1">Uncharacterized protein</fullName>
    </submittedName>
</protein>
<dbReference type="EMBL" id="BAABJP010000020">
    <property type="protein sequence ID" value="GAA5160572.1"/>
    <property type="molecule type" value="Genomic_DNA"/>
</dbReference>